<keyword evidence="1" id="KW-0472">Membrane</keyword>
<dbReference type="Proteomes" id="UP000783871">
    <property type="component" value="Unassembled WGS sequence"/>
</dbReference>
<proteinExistence type="predicted"/>
<dbReference type="EMBL" id="JAATEO010000024">
    <property type="protein sequence ID" value="NJP34416.1"/>
    <property type="molecule type" value="Genomic_DNA"/>
</dbReference>
<comment type="caution">
    <text evidence="2">The sequence shown here is derived from an EMBL/GenBank/DDBJ whole genome shotgun (WGS) entry which is preliminary data.</text>
</comment>
<dbReference type="RefSeq" id="WP_168002766.1">
    <property type="nucleotide sequence ID" value="NZ_JAATEO010000024.1"/>
</dbReference>
<accession>A0ABX0ZEB9</accession>
<feature type="transmembrane region" description="Helical" evidence="1">
    <location>
        <begin position="25"/>
        <end position="48"/>
    </location>
</feature>
<evidence type="ECO:0000313" key="3">
    <source>
        <dbReference type="Proteomes" id="UP000783871"/>
    </source>
</evidence>
<name>A0ABX0ZEB9_9ACTN</name>
<sequence length="202" mass="21397">MVAGIVSAVVHVVAGATLGGLAAGPVGLLAGTVAGLVPGAVFGGAVAATGVYPRGPRGVALFLVDHTWSLPNTALGAVYLALHLAAGHTLDAPGSRHACRVSVVEGVWPRYATTLGTVCAGSNPRIQRHEDTHILQARLLGPLYLPLVAANYVLFTVLPVWWLWHDHAGAPIDRIRRYFEVGVYPHVWHEAHAYRVQGRPPR</sequence>
<gene>
    <name evidence="2" type="ORF">HCJ94_21150</name>
</gene>
<protein>
    <submittedName>
        <fullName evidence="2">Glycine zipper family protein</fullName>
    </submittedName>
</protein>
<feature type="transmembrane region" description="Helical" evidence="1">
    <location>
        <begin position="143"/>
        <end position="164"/>
    </location>
</feature>
<keyword evidence="3" id="KW-1185">Reference proteome</keyword>
<keyword evidence="1" id="KW-1133">Transmembrane helix</keyword>
<evidence type="ECO:0000313" key="2">
    <source>
        <dbReference type="EMBL" id="NJP34416.1"/>
    </source>
</evidence>
<reference evidence="2 3" key="1">
    <citation type="submission" date="2020-03" db="EMBL/GenBank/DDBJ databases">
        <title>WGS of actinomycetes isolated from Thailand.</title>
        <authorList>
            <person name="Thawai C."/>
        </authorList>
    </citation>
    <scope>NUCLEOTIDE SEQUENCE [LARGE SCALE GENOMIC DNA]</scope>
    <source>
        <strain evidence="2 3">HSS6-12</strain>
    </source>
</reference>
<evidence type="ECO:0000256" key="1">
    <source>
        <dbReference type="SAM" id="Phobius"/>
    </source>
</evidence>
<keyword evidence="1" id="KW-0812">Transmembrane</keyword>
<organism evidence="2 3">
    <name type="scientific">Micromonospora thermarum</name>
    <dbReference type="NCBI Taxonomy" id="2720024"/>
    <lineage>
        <taxon>Bacteria</taxon>
        <taxon>Bacillati</taxon>
        <taxon>Actinomycetota</taxon>
        <taxon>Actinomycetes</taxon>
        <taxon>Micromonosporales</taxon>
        <taxon>Micromonosporaceae</taxon>
        <taxon>Micromonospora</taxon>
    </lineage>
</organism>